<dbReference type="SUPFAM" id="SSF103088">
    <property type="entry name" value="OmpA-like"/>
    <property type="match status" value="1"/>
</dbReference>
<dbReference type="EMBL" id="JAJAQC010000076">
    <property type="protein sequence ID" value="MDA0567784.1"/>
    <property type="molecule type" value="Genomic_DNA"/>
</dbReference>
<dbReference type="PANTHER" id="PTHR30329">
    <property type="entry name" value="STATOR ELEMENT OF FLAGELLAR MOTOR COMPLEX"/>
    <property type="match status" value="1"/>
</dbReference>
<protein>
    <submittedName>
        <fullName evidence="7">OmpA family protein</fullName>
    </submittedName>
</protein>
<feature type="region of interest" description="Disordered" evidence="5">
    <location>
        <begin position="173"/>
        <end position="202"/>
    </location>
</feature>
<organism evidence="7 8">
    <name type="scientific">Streptomonospora mangrovi</name>
    <dbReference type="NCBI Taxonomy" id="2883123"/>
    <lineage>
        <taxon>Bacteria</taxon>
        <taxon>Bacillati</taxon>
        <taxon>Actinomycetota</taxon>
        <taxon>Actinomycetes</taxon>
        <taxon>Streptosporangiales</taxon>
        <taxon>Nocardiopsidaceae</taxon>
        <taxon>Streptomonospora</taxon>
    </lineage>
</organism>
<dbReference type="PANTHER" id="PTHR30329:SF21">
    <property type="entry name" value="LIPOPROTEIN YIAD-RELATED"/>
    <property type="match status" value="1"/>
</dbReference>
<dbReference type="InterPro" id="IPR050330">
    <property type="entry name" value="Bact_OuterMem_StrucFunc"/>
</dbReference>
<evidence type="ECO:0000256" key="3">
    <source>
        <dbReference type="ARBA" id="ARBA00023237"/>
    </source>
</evidence>
<dbReference type="PROSITE" id="PS51123">
    <property type="entry name" value="OMPA_2"/>
    <property type="match status" value="1"/>
</dbReference>
<reference evidence="7" key="1">
    <citation type="submission" date="2021-10" db="EMBL/GenBank/DDBJ databases">
        <title>Streptomonospora sp. nov., isolated from mangrove soil.</title>
        <authorList>
            <person name="Chen X."/>
            <person name="Ge X."/>
            <person name="Liu W."/>
        </authorList>
    </citation>
    <scope>NUCLEOTIDE SEQUENCE</scope>
    <source>
        <strain evidence="7">S1-112</strain>
    </source>
</reference>
<proteinExistence type="predicted"/>
<dbReference type="InterPro" id="IPR006665">
    <property type="entry name" value="OmpA-like"/>
</dbReference>
<gene>
    <name evidence="7" type="ORF">LG943_26185</name>
</gene>
<dbReference type="PROSITE" id="PS51257">
    <property type="entry name" value="PROKAR_LIPOPROTEIN"/>
    <property type="match status" value="1"/>
</dbReference>
<feature type="region of interest" description="Disordered" evidence="5">
    <location>
        <begin position="328"/>
        <end position="394"/>
    </location>
</feature>
<dbReference type="Gene3D" id="3.30.1330.60">
    <property type="entry name" value="OmpA-like domain"/>
    <property type="match status" value="1"/>
</dbReference>
<dbReference type="GO" id="GO:0009279">
    <property type="term" value="C:cell outer membrane"/>
    <property type="evidence" value="ECO:0007669"/>
    <property type="project" value="UniProtKB-SubCell"/>
</dbReference>
<dbReference type="Proteomes" id="UP001140076">
    <property type="component" value="Unassembled WGS sequence"/>
</dbReference>
<evidence type="ECO:0000313" key="8">
    <source>
        <dbReference type="Proteomes" id="UP001140076"/>
    </source>
</evidence>
<feature type="domain" description="OmpA-like" evidence="6">
    <location>
        <begin position="241"/>
        <end position="364"/>
    </location>
</feature>
<dbReference type="CDD" id="cd07185">
    <property type="entry name" value="OmpA_C-like"/>
    <property type="match status" value="1"/>
</dbReference>
<name>A0A9X3NQ26_9ACTN</name>
<dbReference type="InterPro" id="IPR036737">
    <property type="entry name" value="OmpA-like_sf"/>
</dbReference>
<keyword evidence="8" id="KW-1185">Reference proteome</keyword>
<evidence type="ECO:0000256" key="1">
    <source>
        <dbReference type="ARBA" id="ARBA00004442"/>
    </source>
</evidence>
<comment type="subcellular location">
    <subcellularLocation>
        <location evidence="1">Cell outer membrane</location>
    </subcellularLocation>
</comment>
<dbReference type="Pfam" id="PF00691">
    <property type="entry name" value="OmpA"/>
    <property type="match status" value="1"/>
</dbReference>
<evidence type="ECO:0000256" key="4">
    <source>
        <dbReference type="PROSITE-ProRule" id="PRU00473"/>
    </source>
</evidence>
<evidence type="ECO:0000313" key="7">
    <source>
        <dbReference type="EMBL" id="MDA0567784.1"/>
    </source>
</evidence>
<keyword evidence="3" id="KW-0998">Cell outer membrane</keyword>
<dbReference type="InterPro" id="IPR006664">
    <property type="entry name" value="OMP_bac"/>
</dbReference>
<accession>A0A9X3NQ26</accession>
<evidence type="ECO:0000259" key="6">
    <source>
        <dbReference type="PROSITE" id="PS51123"/>
    </source>
</evidence>
<dbReference type="RefSeq" id="WP_270075023.1">
    <property type="nucleotide sequence ID" value="NZ_JAJAQC010000076.1"/>
</dbReference>
<dbReference type="PRINTS" id="PR01021">
    <property type="entry name" value="OMPADOMAIN"/>
</dbReference>
<comment type="caution">
    <text evidence="7">The sequence shown here is derived from an EMBL/GenBank/DDBJ whole genome shotgun (WGS) entry which is preliminary data.</text>
</comment>
<evidence type="ECO:0000256" key="5">
    <source>
        <dbReference type="SAM" id="MobiDB-lite"/>
    </source>
</evidence>
<feature type="region of interest" description="Disordered" evidence="5">
    <location>
        <begin position="26"/>
        <end position="51"/>
    </location>
</feature>
<sequence length="547" mass="59388">MPHRRRMALSAGMVLLLTASGCGLLGGDSRERDDGQGQGDEQSEGGYPDGPFVREGSLGFTNFQARIAVHGVERWTDRSVLRFTVTPVGEAETQTLNAPFGTGALDRNHSVFRLLDPVNQRFYYPVRDTDDEDTIGSQVLTRWVNGAHYEYQVHFPPLPESVERVTLATYGTTGEFTGIPVGDGEPPADPPSGDPESQDITSGDTVEVPLVDEEMSDNPDGYARDLYAVTESTSETRTSTPDEETVALHADVLFDFDEATLTQEAEEVLAGVVEETRRTADPSRPPITVEGHTDGVGDDDYNQELSERRAEAVREVLEEGLGSDYEYETVGRGATEPVAEEGGPNDEEARATNRRVEISYKIRQPEEAPAESGGDDESPASDTGSGSAAVAPPAPFRAEDGEVVAGAEAGLVQGNAEYRLDVRPMYRDGAYLVGVFDITHLDTGGRVPPVIRPLNSANYPGGRFTMFGVSTPGEPGRTYRAVRVGELPEDEELDRAVYLSTWQWPLNQLDDGVTERVFVYFPAPPLDVESVTLDAGDFGTFEDVPID</sequence>
<evidence type="ECO:0000256" key="2">
    <source>
        <dbReference type="ARBA" id="ARBA00023136"/>
    </source>
</evidence>
<keyword evidence="2 4" id="KW-0472">Membrane</keyword>
<feature type="compositionally biased region" description="Basic and acidic residues" evidence="5">
    <location>
        <begin position="347"/>
        <end position="366"/>
    </location>
</feature>
<feature type="region of interest" description="Disordered" evidence="5">
    <location>
        <begin position="275"/>
        <end position="298"/>
    </location>
</feature>
<dbReference type="AlphaFoldDB" id="A0A9X3NQ26"/>